<reference evidence="1" key="2">
    <citation type="journal article" date="2014" name="Int. J. Syst. Evol. Microbiol.">
        <title>Complete genome sequence of Corynebacterium casei LMG S-19264T (=DSM 44701T), isolated from a smear-ripened cheese.</title>
        <authorList>
            <consortium name="US DOE Joint Genome Institute (JGI-PGF)"/>
            <person name="Walter F."/>
            <person name="Albersmeier A."/>
            <person name="Kalinowski J."/>
            <person name="Ruckert C."/>
        </authorList>
    </citation>
    <scope>NUCLEOTIDE SEQUENCE</scope>
    <source>
        <strain evidence="1">CGMCC 1.8885</strain>
    </source>
</reference>
<reference evidence="2" key="1">
    <citation type="journal article" date="2014" name="Int. J. Syst. Evol. Microbiol.">
        <title>Complete genome of a new Firmicutes species belonging to the dominant human colonic microbiota ('Ruminococcus bicirculans') reveals two chromosomes and a selective capacity to utilize plant glucans.</title>
        <authorList>
            <consortium name="NISC Comparative Sequencing Program"/>
            <person name="Wegmann U."/>
            <person name="Louis P."/>
            <person name="Goesmann A."/>
            <person name="Henrissat B."/>
            <person name="Duncan S.H."/>
            <person name="Flint H.J."/>
        </authorList>
    </citation>
    <scope>NUCLEOTIDE SEQUENCE</scope>
    <source>
        <strain evidence="2">CGMCC 1.8884</strain>
    </source>
</reference>
<dbReference type="Pfam" id="PF13671">
    <property type="entry name" value="AAA_33"/>
    <property type="match status" value="1"/>
</dbReference>
<dbReference type="SUPFAM" id="SSF52540">
    <property type="entry name" value="P-loop containing nucleoside triphosphate hydrolases"/>
    <property type="match status" value="1"/>
</dbReference>
<comment type="caution">
    <text evidence="1">The sequence shown here is derived from an EMBL/GenBank/DDBJ whole genome shotgun (WGS) entry which is preliminary data.</text>
</comment>
<accession>A0AAV4KBJ3</accession>
<sequence>MLLVLSGIPGTGKSTLARELSRRLGAVYLRVDTVEAALLNAGHAGITVEGYATAYAIAADNLALGLNVVADCVNPVAETREAWAEVAREAGARLVNVEVVCSDGAEHRRRVESRHADATAHAGHWSPPDWEAVAKWPYQPWQTPVLRVDTARDSVTELADRLLTEPKSI</sequence>
<gene>
    <name evidence="2" type="ORF">GCM10008021_27050</name>
    <name evidence="1" type="ORF">GCM10010914_27850</name>
</gene>
<dbReference type="Proteomes" id="UP000652720">
    <property type="component" value="Unassembled WGS sequence"/>
</dbReference>
<dbReference type="RefSeq" id="WP_017871272.1">
    <property type="nucleotide sequence ID" value="NZ_BMLZ01000049.1"/>
</dbReference>
<dbReference type="GeneID" id="59165351"/>
<dbReference type="AlphaFoldDB" id="A0AAV4KBJ3"/>
<organism evidence="1 4">
    <name type="scientific">Deinococcus wulumuqiensis</name>
    <dbReference type="NCBI Taxonomy" id="980427"/>
    <lineage>
        <taxon>Bacteria</taxon>
        <taxon>Thermotogati</taxon>
        <taxon>Deinococcota</taxon>
        <taxon>Deinococci</taxon>
        <taxon>Deinococcales</taxon>
        <taxon>Deinococcaceae</taxon>
        <taxon>Deinococcus</taxon>
    </lineage>
</organism>
<reference evidence="1" key="4">
    <citation type="submission" date="2023-08" db="EMBL/GenBank/DDBJ databases">
        <authorList>
            <person name="Sun Q."/>
            <person name="Zhou Y."/>
        </authorList>
    </citation>
    <scope>NUCLEOTIDE SEQUENCE</scope>
    <source>
        <strain evidence="2">CGMCC 1.8884</strain>
        <strain evidence="1">CGMCC 1.8885</strain>
    </source>
</reference>
<name>A0AAV4KBJ3_9DEIO</name>
<dbReference type="EMBL" id="BMMA01000040">
    <property type="protein sequence ID" value="GGI91806.1"/>
    <property type="molecule type" value="Genomic_DNA"/>
</dbReference>
<evidence type="ECO:0000313" key="2">
    <source>
        <dbReference type="EMBL" id="GGP31054.1"/>
    </source>
</evidence>
<dbReference type="InterPro" id="IPR027417">
    <property type="entry name" value="P-loop_NTPase"/>
</dbReference>
<evidence type="ECO:0000313" key="4">
    <source>
        <dbReference type="Proteomes" id="UP000652720"/>
    </source>
</evidence>
<keyword evidence="3" id="KW-1185">Reference proteome</keyword>
<dbReference type="Gene3D" id="3.40.50.300">
    <property type="entry name" value="P-loop containing nucleotide triphosphate hydrolases"/>
    <property type="match status" value="1"/>
</dbReference>
<reference evidence="3" key="3">
    <citation type="journal article" date="2019" name="Int. J. Syst. Evol. Microbiol.">
        <title>The Global Catalogue of Microorganisms (GCM) 10K type strain sequencing project: providing services to taxonomists for standard genome sequencing and annotation.</title>
        <authorList>
            <consortium name="The Broad Institute Genomics Platform"/>
            <consortium name="The Broad Institute Genome Sequencing Center for Infectious Disease"/>
            <person name="Wu L."/>
            <person name="Ma J."/>
        </authorList>
    </citation>
    <scope>NUCLEOTIDE SEQUENCE [LARGE SCALE GENOMIC DNA]</scope>
    <source>
        <strain evidence="3">CGMCC 1.8884</strain>
    </source>
</reference>
<dbReference type="PANTHER" id="PTHR37807">
    <property type="entry name" value="OS07G0160300 PROTEIN"/>
    <property type="match status" value="1"/>
</dbReference>
<evidence type="ECO:0000313" key="1">
    <source>
        <dbReference type="EMBL" id="GGI91806.1"/>
    </source>
</evidence>
<dbReference type="EMBL" id="BMLZ01000049">
    <property type="protein sequence ID" value="GGP31054.1"/>
    <property type="molecule type" value="Genomic_DNA"/>
</dbReference>
<proteinExistence type="predicted"/>
<protein>
    <recommendedName>
        <fullName evidence="5">Kinase</fullName>
    </recommendedName>
</protein>
<evidence type="ECO:0008006" key="5">
    <source>
        <dbReference type="Google" id="ProtNLM"/>
    </source>
</evidence>
<dbReference type="PANTHER" id="PTHR37807:SF3">
    <property type="entry name" value="OS07G0160300 PROTEIN"/>
    <property type="match status" value="1"/>
</dbReference>
<evidence type="ECO:0000313" key="3">
    <source>
        <dbReference type="Proteomes" id="UP000630135"/>
    </source>
</evidence>
<dbReference type="Proteomes" id="UP000630135">
    <property type="component" value="Unassembled WGS sequence"/>
</dbReference>